<dbReference type="SUPFAM" id="SSF51161">
    <property type="entry name" value="Trimeric LpxA-like enzymes"/>
    <property type="match status" value="1"/>
</dbReference>
<keyword evidence="6" id="KW-0812">Transmembrane</keyword>
<dbReference type="EC" id="2.3.1.30" evidence="5"/>
<dbReference type="EMBL" id="VIKR01000002">
    <property type="protein sequence ID" value="TQV74609.1"/>
    <property type="molecule type" value="Genomic_DNA"/>
</dbReference>
<accession>A0A545TBM2</accession>
<evidence type="ECO:0000256" key="2">
    <source>
        <dbReference type="ARBA" id="ARBA00022679"/>
    </source>
</evidence>
<comment type="similarity">
    <text evidence="1 5">Belongs to the transferase hexapeptide repeat family.</text>
</comment>
<name>A0A545TBM2_9GAMM</name>
<dbReference type="Proteomes" id="UP000317839">
    <property type="component" value="Unassembled WGS sequence"/>
</dbReference>
<dbReference type="AlphaFoldDB" id="A0A545TBM2"/>
<keyword evidence="3" id="KW-0677">Repeat</keyword>
<dbReference type="Pfam" id="PF00132">
    <property type="entry name" value="Hexapep"/>
    <property type="match status" value="1"/>
</dbReference>
<dbReference type="GO" id="GO:0006535">
    <property type="term" value="P:cysteine biosynthetic process from serine"/>
    <property type="evidence" value="ECO:0007669"/>
    <property type="project" value="InterPro"/>
</dbReference>
<dbReference type="Gene3D" id="2.160.10.10">
    <property type="entry name" value="Hexapeptide repeat proteins"/>
    <property type="match status" value="1"/>
</dbReference>
<dbReference type="GO" id="GO:0005737">
    <property type="term" value="C:cytoplasm"/>
    <property type="evidence" value="ECO:0007669"/>
    <property type="project" value="InterPro"/>
</dbReference>
<dbReference type="PANTHER" id="PTHR42811">
    <property type="entry name" value="SERINE ACETYLTRANSFERASE"/>
    <property type="match status" value="1"/>
</dbReference>
<gene>
    <name evidence="7" type="ORF">FLL45_06495</name>
</gene>
<dbReference type="PROSITE" id="PS00101">
    <property type="entry name" value="HEXAPEP_TRANSFERASES"/>
    <property type="match status" value="1"/>
</dbReference>
<evidence type="ECO:0000313" key="8">
    <source>
        <dbReference type="Proteomes" id="UP000317839"/>
    </source>
</evidence>
<keyword evidence="6" id="KW-0472">Membrane</keyword>
<comment type="caution">
    <text evidence="7">The sequence shown here is derived from an EMBL/GenBank/DDBJ whole genome shotgun (WGS) entry which is preliminary data.</text>
</comment>
<evidence type="ECO:0000256" key="6">
    <source>
        <dbReference type="SAM" id="Phobius"/>
    </source>
</evidence>
<keyword evidence="8" id="KW-1185">Reference proteome</keyword>
<evidence type="ECO:0000256" key="3">
    <source>
        <dbReference type="ARBA" id="ARBA00022737"/>
    </source>
</evidence>
<dbReference type="InterPro" id="IPR018357">
    <property type="entry name" value="Hexapep_transf_CS"/>
</dbReference>
<comment type="catalytic activity">
    <reaction evidence="5">
        <text>L-serine + acetyl-CoA = O-acetyl-L-serine + CoA</text>
        <dbReference type="Rhea" id="RHEA:24560"/>
        <dbReference type="ChEBI" id="CHEBI:33384"/>
        <dbReference type="ChEBI" id="CHEBI:57287"/>
        <dbReference type="ChEBI" id="CHEBI:57288"/>
        <dbReference type="ChEBI" id="CHEBI:58340"/>
        <dbReference type="EC" id="2.3.1.30"/>
    </reaction>
</comment>
<dbReference type="InterPro" id="IPR011004">
    <property type="entry name" value="Trimer_LpxA-like_sf"/>
</dbReference>
<reference evidence="7 8" key="1">
    <citation type="submission" date="2019-06" db="EMBL/GenBank/DDBJ databases">
        <title>Draft genome of Aliikangiella marina GYP-15.</title>
        <authorList>
            <person name="Wang G."/>
        </authorList>
    </citation>
    <scope>NUCLEOTIDE SEQUENCE [LARGE SCALE GENOMIC DNA]</scope>
    <source>
        <strain evidence="7 8">GYP-15</strain>
    </source>
</reference>
<keyword evidence="6" id="KW-1133">Transmembrane helix</keyword>
<keyword evidence="4 5" id="KW-0012">Acyltransferase</keyword>
<evidence type="ECO:0000256" key="1">
    <source>
        <dbReference type="ARBA" id="ARBA00007274"/>
    </source>
</evidence>
<evidence type="ECO:0000256" key="4">
    <source>
        <dbReference type="ARBA" id="ARBA00023315"/>
    </source>
</evidence>
<dbReference type="CDD" id="cd03354">
    <property type="entry name" value="LbH_SAT"/>
    <property type="match status" value="1"/>
</dbReference>
<dbReference type="Pfam" id="PF14602">
    <property type="entry name" value="Hexapep_2"/>
    <property type="match status" value="1"/>
</dbReference>
<evidence type="ECO:0000313" key="7">
    <source>
        <dbReference type="EMBL" id="TQV74609.1"/>
    </source>
</evidence>
<dbReference type="OrthoDB" id="9801456at2"/>
<evidence type="ECO:0000256" key="5">
    <source>
        <dbReference type="PIRNR" id="PIRNR000441"/>
    </source>
</evidence>
<dbReference type="RefSeq" id="WP_142941224.1">
    <property type="nucleotide sequence ID" value="NZ_VIKR01000002.1"/>
</dbReference>
<dbReference type="PIRSF" id="PIRSF000441">
    <property type="entry name" value="CysE"/>
    <property type="match status" value="1"/>
</dbReference>
<keyword evidence="2 5" id="KW-0808">Transferase</keyword>
<protein>
    <recommendedName>
        <fullName evidence="5">Serine acetyltransferase</fullName>
        <ecNumber evidence="5">2.3.1.30</ecNumber>
    </recommendedName>
</protein>
<organism evidence="7 8">
    <name type="scientific">Aliikangiella marina</name>
    <dbReference type="NCBI Taxonomy" id="1712262"/>
    <lineage>
        <taxon>Bacteria</taxon>
        <taxon>Pseudomonadati</taxon>
        <taxon>Pseudomonadota</taxon>
        <taxon>Gammaproteobacteria</taxon>
        <taxon>Oceanospirillales</taxon>
        <taxon>Pleioneaceae</taxon>
        <taxon>Aliikangiella</taxon>
    </lineage>
</organism>
<dbReference type="InterPro" id="IPR045304">
    <property type="entry name" value="LbH_SAT"/>
</dbReference>
<dbReference type="GO" id="GO:0009001">
    <property type="term" value="F:serine O-acetyltransferase activity"/>
    <property type="evidence" value="ECO:0007669"/>
    <property type="project" value="UniProtKB-EC"/>
</dbReference>
<dbReference type="InterPro" id="IPR001451">
    <property type="entry name" value="Hexapep"/>
</dbReference>
<dbReference type="InterPro" id="IPR005881">
    <property type="entry name" value="Ser_O-AcTrfase"/>
</dbReference>
<proteinExistence type="inferred from homology"/>
<feature type="transmembrane region" description="Helical" evidence="6">
    <location>
        <begin position="50"/>
        <end position="71"/>
    </location>
</feature>
<sequence length="178" mass="19861">MHKDIKIKWKDDLSRYPKKPWLREPSIWAVYWHRKGESIDLMKDGFFKKIAMSFYWIIFHFVTLATGISIAKSIKIGGGLRIYHFGNVFIHQNTVIGANCTLRQGVTLGNRYNDEFAPTLGDNVELGAYAQVLGDVTVGNNAKIGALSVVLENVPENHTAVGIPAKVKSNTKSQSIDA</sequence>